<dbReference type="Proteomes" id="UP000001357">
    <property type="component" value="Unassembled WGS sequence"/>
</dbReference>
<keyword evidence="1" id="KW-0175">Coiled coil</keyword>
<dbReference type="EMBL" id="CH991552">
    <property type="protein sequence ID" value="EDQ89132.1"/>
    <property type="molecule type" value="Genomic_DNA"/>
</dbReference>
<evidence type="ECO:0008006" key="5">
    <source>
        <dbReference type="Google" id="ProtNLM"/>
    </source>
</evidence>
<dbReference type="OMA" id="RMQRIQK"/>
<accession>A9V0C2</accession>
<feature type="coiled-coil region" evidence="1">
    <location>
        <begin position="106"/>
        <end position="598"/>
    </location>
</feature>
<dbReference type="InterPro" id="IPR037386">
    <property type="entry name" value="CCDC40"/>
</dbReference>
<evidence type="ECO:0000313" key="4">
    <source>
        <dbReference type="Proteomes" id="UP000001357"/>
    </source>
</evidence>
<dbReference type="FunCoup" id="A9V0C2">
    <property type="interactions" value="79"/>
</dbReference>
<sequence>MEDESWREDADDLGEDDNDADGDDMEILHPDHPAMQRVQRALEAQLKQRQQEVSEELADQNNNLKQETKRREQLGVELYGVQQQLAALQARLENAADGKDVHAERRAAVEQALHETQQLHDQINKELKAKRSAAEQAQREFDELRSQVIMFEQHADELSSEVKGAKRAALKANRDQDKIEQAKQEQDLFVDRLRERLKELEREIVVKKKQKEAQAEETASARDALREAQAEIDEIVMRRKEVTSLWQASQQGLTKRNEALANMQQQAREQQQELFAKQLEVEGLERLVRQAQERHEQLSAQLTRLQNEYASQKKKLEALLAKQDEVQQEYTVVSKALQQVEEQLARHEQQINIRTSELNMARDKVDRLSRDQVALEERLVGHMQDKLTVDAAGRNVGHRIQGVRKQIAEQEALLAEAENTVARHNLTANEHEADIEQMEETRRELVKNEQALGQEVETAEKDMKQNYIFIERKQSQIDRLNKRIGTLRARLAEEGAGNEDLSPAQIEVSNYRREINATIEENNVLQGRWLSRQSELVAQERRLEAEQKQLDELRTKHQVLSERQYRLDAETEQRRGEIRDQERLFKQLQNELVKLNTLVTSNRGKQEDLQQNHQLMEADFVRQLREEEALCVHLQSELQQIEEERTRLLNAVVEAERQLLLWEKKIQLAKETKAELNQNEGADELNSMRGEIHRMTLRLAQLDRQKEELIKEMERSVDRRGTIGSKARLAAKKGQPTSQTVQKEVLELKRKVKQAIADARHAQENIAEADAETEAVQRSVEEYRQETAQLSSQYKQLQERVMSLHGERQQNLETLVHHQDTIKYFEGVEAGRQRRRYKDPEVYPSKLEAQENKLQALHGVVDYMLNIEPEARPMLESIKSLIGLQLQVSHKTI</sequence>
<feature type="coiled-coil region" evidence="1">
    <location>
        <begin position="624"/>
        <end position="800"/>
    </location>
</feature>
<evidence type="ECO:0000256" key="2">
    <source>
        <dbReference type="SAM" id="MobiDB-lite"/>
    </source>
</evidence>
<dbReference type="GeneID" id="5891339"/>
<dbReference type="PANTHER" id="PTHR16275:SF8">
    <property type="entry name" value="COILED-COIL DOMAIN-CONTAINING PROTEIN 40"/>
    <property type="match status" value="1"/>
</dbReference>
<dbReference type="GO" id="GO:0035082">
    <property type="term" value="P:axoneme assembly"/>
    <property type="evidence" value="ECO:0007669"/>
    <property type="project" value="InterPro"/>
</dbReference>
<dbReference type="RefSeq" id="XP_001746237.1">
    <property type="nucleotide sequence ID" value="XM_001746185.1"/>
</dbReference>
<gene>
    <name evidence="3" type="ORF">MONBRDRAFT_32563</name>
</gene>
<evidence type="ECO:0000256" key="1">
    <source>
        <dbReference type="SAM" id="Coils"/>
    </source>
</evidence>
<name>A9V0C2_MONBE</name>
<dbReference type="Pfam" id="PF08647">
    <property type="entry name" value="BRE1"/>
    <property type="match status" value="1"/>
</dbReference>
<dbReference type="AlphaFoldDB" id="A9V0C2"/>
<dbReference type="STRING" id="81824.A9V0C2"/>
<dbReference type="GO" id="GO:0005737">
    <property type="term" value="C:cytoplasm"/>
    <property type="evidence" value="ECO:0000318"/>
    <property type="project" value="GO_Central"/>
</dbReference>
<organism evidence="3 4">
    <name type="scientific">Monosiga brevicollis</name>
    <name type="common">Choanoflagellate</name>
    <dbReference type="NCBI Taxonomy" id="81824"/>
    <lineage>
        <taxon>Eukaryota</taxon>
        <taxon>Choanoflagellata</taxon>
        <taxon>Craspedida</taxon>
        <taxon>Salpingoecidae</taxon>
        <taxon>Monosiga</taxon>
    </lineage>
</organism>
<reference evidence="3 4" key="1">
    <citation type="journal article" date="2008" name="Nature">
        <title>The genome of the choanoflagellate Monosiga brevicollis and the origin of metazoans.</title>
        <authorList>
            <consortium name="JGI Sequencing"/>
            <person name="King N."/>
            <person name="Westbrook M.J."/>
            <person name="Young S.L."/>
            <person name="Kuo A."/>
            <person name="Abedin M."/>
            <person name="Chapman J."/>
            <person name="Fairclough S."/>
            <person name="Hellsten U."/>
            <person name="Isogai Y."/>
            <person name="Letunic I."/>
            <person name="Marr M."/>
            <person name="Pincus D."/>
            <person name="Putnam N."/>
            <person name="Rokas A."/>
            <person name="Wright K.J."/>
            <person name="Zuzow R."/>
            <person name="Dirks W."/>
            <person name="Good M."/>
            <person name="Goodstein D."/>
            <person name="Lemons D."/>
            <person name="Li W."/>
            <person name="Lyons J.B."/>
            <person name="Morris A."/>
            <person name="Nichols S."/>
            <person name="Richter D.J."/>
            <person name="Salamov A."/>
            <person name="Bork P."/>
            <person name="Lim W.A."/>
            <person name="Manning G."/>
            <person name="Miller W.T."/>
            <person name="McGinnis W."/>
            <person name="Shapiro H."/>
            <person name="Tjian R."/>
            <person name="Grigoriev I.V."/>
            <person name="Rokhsar D."/>
        </authorList>
    </citation>
    <scope>NUCLEOTIDE SEQUENCE [LARGE SCALE GENOMIC DNA]</scope>
    <source>
        <strain evidence="4">MX1 / ATCC 50154</strain>
    </source>
</reference>
<protein>
    <recommendedName>
        <fullName evidence="5">Coiled-coil domain-containing protein 40</fullName>
    </recommendedName>
</protein>
<keyword evidence="4" id="KW-1185">Reference proteome</keyword>
<dbReference type="KEGG" id="mbr:MONBRDRAFT_32563"/>
<dbReference type="eggNOG" id="ENOG502QQ91">
    <property type="taxonomic scope" value="Eukaryota"/>
</dbReference>
<dbReference type="InParanoid" id="A9V0C2"/>
<dbReference type="PANTHER" id="PTHR16275">
    <property type="entry name" value="COILED-COIL DOMAIN-CONTAINING PROTEIN 40"/>
    <property type="match status" value="1"/>
</dbReference>
<feature type="compositionally biased region" description="Acidic residues" evidence="2">
    <location>
        <begin position="1"/>
        <end position="25"/>
    </location>
</feature>
<proteinExistence type="predicted"/>
<feature type="region of interest" description="Disordered" evidence="2">
    <location>
        <begin position="1"/>
        <end position="68"/>
    </location>
</feature>
<evidence type="ECO:0000313" key="3">
    <source>
        <dbReference type="EMBL" id="EDQ89132.1"/>
    </source>
</evidence>